<evidence type="ECO:0000313" key="3">
    <source>
        <dbReference type="Proteomes" id="UP000574104"/>
    </source>
</evidence>
<evidence type="ECO:0000313" key="2">
    <source>
        <dbReference type="EMBL" id="MBC1615301.1"/>
    </source>
</evidence>
<proteinExistence type="predicted"/>
<feature type="coiled-coil region" evidence="1">
    <location>
        <begin position="91"/>
        <end position="118"/>
    </location>
</feature>
<dbReference type="RefSeq" id="WP_185434198.1">
    <property type="nucleotide sequence ID" value="NZ_JAARSH010000002.1"/>
</dbReference>
<dbReference type="InterPro" id="IPR011050">
    <property type="entry name" value="Pectin_lyase_fold/virulence"/>
</dbReference>
<organism evidence="2 3">
    <name type="scientific">Listeria booriae</name>
    <dbReference type="NCBI Taxonomy" id="1552123"/>
    <lineage>
        <taxon>Bacteria</taxon>
        <taxon>Bacillati</taxon>
        <taxon>Bacillota</taxon>
        <taxon>Bacilli</taxon>
        <taxon>Bacillales</taxon>
        <taxon>Listeriaceae</taxon>
        <taxon>Listeria</taxon>
    </lineage>
</organism>
<sequence length="342" mass="37449">MNELRKWENNALNDSNYRNVFNDNVDALNNTISDLRAYNGYTKSRIDNLVLSVSGNDIKEVEDARTSLNGTIHPTLSSRLTAFEQAVASLLATMNERMELYEKTNRDLENQLKAIYGAAENNLEIYVDANKGNDVTGTGALNSPFKTINKAVQQIPRAMNSSSVYINIVPGTYNEDVYIRDKQISAIFIRGTNSASVEPTKAQTGVFVRHINFQDCLGYLSIVGLNQINADQTPQKKGTFVFTRCGYASVGLCRFDDSKAKTNSVPAIVIDSGKGGAHSSYFLNQYAAQIDQYTSHSNFPYTNTGTGNTFGVIADASIVQINPPFLVGATTQTLTKNGGMLV</sequence>
<accession>A0A842AHY0</accession>
<reference evidence="2 3" key="1">
    <citation type="submission" date="2020-03" db="EMBL/GenBank/DDBJ databases">
        <title>Soil Listeria distribution.</title>
        <authorList>
            <person name="Liao J."/>
            <person name="Wiedmann M."/>
        </authorList>
    </citation>
    <scope>NUCLEOTIDE SEQUENCE [LARGE SCALE GENOMIC DNA]</scope>
    <source>
        <strain evidence="2 3">FSL L7-1299</strain>
    </source>
</reference>
<name>A0A842AHY0_9LIST</name>
<dbReference type="Gene3D" id="2.160.20.10">
    <property type="entry name" value="Single-stranded right-handed beta-helix, Pectin lyase-like"/>
    <property type="match status" value="1"/>
</dbReference>
<dbReference type="SUPFAM" id="SSF51126">
    <property type="entry name" value="Pectin lyase-like"/>
    <property type="match status" value="1"/>
</dbReference>
<evidence type="ECO:0008006" key="4">
    <source>
        <dbReference type="Google" id="ProtNLM"/>
    </source>
</evidence>
<dbReference type="AlphaFoldDB" id="A0A842AHY0"/>
<dbReference type="InterPro" id="IPR012334">
    <property type="entry name" value="Pectin_lyas_fold"/>
</dbReference>
<evidence type="ECO:0000256" key="1">
    <source>
        <dbReference type="SAM" id="Coils"/>
    </source>
</evidence>
<protein>
    <recommendedName>
        <fullName evidence="4">DUF1565 domain-containing protein</fullName>
    </recommendedName>
</protein>
<gene>
    <name evidence="2" type="ORF">HB904_03830</name>
</gene>
<keyword evidence="1" id="KW-0175">Coiled coil</keyword>
<dbReference type="EMBL" id="JAARSH010000002">
    <property type="protein sequence ID" value="MBC1615301.1"/>
    <property type="molecule type" value="Genomic_DNA"/>
</dbReference>
<dbReference type="Proteomes" id="UP000574104">
    <property type="component" value="Unassembled WGS sequence"/>
</dbReference>
<comment type="caution">
    <text evidence="2">The sequence shown here is derived from an EMBL/GenBank/DDBJ whole genome shotgun (WGS) entry which is preliminary data.</text>
</comment>